<dbReference type="Gene3D" id="3.40.630.30">
    <property type="match status" value="1"/>
</dbReference>
<protein>
    <submittedName>
        <fullName evidence="2">GNAT family acetyltransferase</fullName>
    </submittedName>
</protein>
<dbReference type="Pfam" id="PF13302">
    <property type="entry name" value="Acetyltransf_3"/>
    <property type="match status" value="1"/>
</dbReference>
<evidence type="ECO:0000259" key="1">
    <source>
        <dbReference type="PROSITE" id="PS51186"/>
    </source>
</evidence>
<evidence type="ECO:0000313" key="3">
    <source>
        <dbReference type="Proteomes" id="UP000640052"/>
    </source>
</evidence>
<evidence type="ECO:0000313" key="2">
    <source>
        <dbReference type="EMBL" id="GIH23083.1"/>
    </source>
</evidence>
<feature type="domain" description="N-acetyltransferase" evidence="1">
    <location>
        <begin position="10"/>
        <end position="180"/>
    </location>
</feature>
<comment type="caution">
    <text evidence="2">The sequence shown here is derived from an EMBL/GenBank/DDBJ whole genome shotgun (WGS) entry which is preliminary data.</text>
</comment>
<gene>
    <name evidence="2" type="ORF">Aph01nite_13930</name>
</gene>
<accession>A0A919Q908</accession>
<dbReference type="InterPro" id="IPR051531">
    <property type="entry name" value="N-acetyltransferase"/>
</dbReference>
<keyword evidence="3" id="KW-1185">Reference proteome</keyword>
<dbReference type="RefSeq" id="WP_204039911.1">
    <property type="nucleotide sequence ID" value="NZ_BOOA01000008.1"/>
</dbReference>
<dbReference type="SUPFAM" id="SSF55729">
    <property type="entry name" value="Acyl-CoA N-acyltransferases (Nat)"/>
    <property type="match status" value="1"/>
</dbReference>
<dbReference type="PROSITE" id="PS51186">
    <property type="entry name" value="GNAT"/>
    <property type="match status" value="1"/>
</dbReference>
<dbReference type="GO" id="GO:0016747">
    <property type="term" value="F:acyltransferase activity, transferring groups other than amino-acyl groups"/>
    <property type="evidence" value="ECO:0007669"/>
    <property type="project" value="InterPro"/>
</dbReference>
<dbReference type="InterPro" id="IPR000182">
    <property type="entry name" value="GNAT_dom"/>
</dbReference>
<name>A0A919Q908_9ACTN</name>
<sequence>MHIYLETQRLTLRRFTPDDEDALVELDSDPAVMRFLTGGLPTPREEIRDDILPAWLDYYTDGDRFGFWAALEKPTGRFIGWFHFRPDENHDPENIELGYRLRASSWGKGYATEGSHALIHKGFTELEVDRVYAETMAVNLASRRVMEKCGLTLVRTFHQDWPYQIEGSEHGDVEYALTKATWTTNRA</sequence>
<reference evidence="2" key="1">
    <citation type="submission" date="2021-01" db="EMBL/GenBank/DDBJ databases">
        <title>Whole genome shotgun sequence of Acrocarpospora phusangensis NBRC 108782.</title>
        <authorList>
            <person name="Komaki H."/>
            <person name="Tamura T."/>
        </authorList>
    </citation>
    <scope>NUCLEOTIDE SEQUENCE</scope>
    <source>
        <strain evidence="2">NBRC 108782</strain>
    </source>
</reference>
<organism evidence="2 3">
    <name type="scientific">Acrocarpospora phusangensis</name>
    <dbReference type="NCBI Taxonomy" id="1070424"/>
    <lineage>
        <taxon>Bacteria</taxon>
        <taxon>Bacillati</taxon>
        <taxon>Actinomycetota</taxon>
        <taxon>Actinomycetes</taxon>
        <taxon>Streptosporangiales</taxon>
        <taxon>Streptosporangiaceae</taxon>
        <taxon>Acrocarpospora</taxon>
    </lineage>
</organism>
<dbReference type="AlphaFoldDB" id="A0A919Q908"/>
<dbReference type="EMBL" id="BOOA01000008">
    <property type="protein sequence ID" value="GIH23083.1"/>
    <property type="molecule type" value="Genomic_DNA"/>
</dbReference>
<dbReference type="PANTHER" id="PTHR43792">
    <property type="entry name" value="GNAT FAMILY, PUTATIVE (AFU_ORTHOLOGUE AFUA_3G00765)-RELATED-RELATED"/>
    <property type="match status" value="1"/>
</dbReference>
<dbReference type="PANTHER" id="PTHR43792:SF16">
    <property type="entry name" value="N-ACETYLTRANSFERASE DOMAIN-CONTAINING PROTEIN"/>
    <property type="match status" value="1"/>
</dbReference>
<dbReference type="Proteomes" id="UP000640052">
    <property type="component" value="Unassembled WGS sequence"/>
</dbReference>
<proteinExistence type="predicted"/>
<dbReference type="InterPro" id="IPR016181">
    <property type="entry name" value="Acyl_CoA_acyltransferase"/>
</dbReference>